<dbReference type="GO" id="GO:0003743">
    <property type="term" value="F:translation initiation factor activity"/>
    <property type="evidence" value="ECO:0007669"/>
    <property type="project" value="InterPro"/>
</dbReference>
<dbReference type="Pfam" id="PF26292">
    <property type="entry name" value="PUA_elF2D"/>
    <property type="match status" value="1"/>
</dbReference>
<dbReference type="GO" id="GO:0003723">
    <property type="term" value="F:RNA binding"/>
    <property type="evidence" value="ECO:0007669"/>
    <property type="project" value="InterPro"/>
</dbReference>
<dbReference type="PANTHER" id="PTHR12217:SF4">
    <property type="entry name" value="EUKARYOTIC TRANSLATION INITIATION FACTOR 2D"/>
    <property type="match status" value="1"/>
</dbReference>
<proteinExistence type="predicted"/>
<dbReference type="PROSITE" id="PS50890">
    <property type="entry name" value="PUA"/>
    <property type="match status" value="1"/>
</dbReference>
<comment type="caution">
    <text evidence="4">The sequence shown here is derived from an EMBL/GenBank/DDBJ whole genome shotgun (WGS) entry which is preliminary data.</text>
</comment>
<keyword evidence="5" id="KW-1185">Reference proteome</keyword>
<dbReference type="NCBIfam" id="TIGR00451">
    <property type="entry name" value="unchar_dom_2"/>
    <property type="match status" value="1"/>
</dbReference>
<dbReference type="InterPro" id="IPR041366">
    <property type="entry name" value="Pre-PUA"/>
</dbReference>
<evidence type="ECO:0000259" key="3">
    <source>
        <dbReference type="PROSITE" id="PS50296"/>
    </source>
</evidence>
<sequence length="608" mass="67134">MFKRKAQAKPFSNLKSSARRQLLQTVCKNFGVDESRLTPEAKLALAPKDLRHARIILHSGEKAVLYTDIDGKPLWININDKYLVPTIYTLWKSPYLAKLVQTPGQVLEVLQGGADLMIPGCFPPYPDVQAGQIVAVSLLARPTVPIGVGIALTSLSNLDRSNKGKAVQMVHVIGDSLCDKFKSELKPPLEFDLTIPYIASEKVEGSAEGASSSEAKQDTEKPASQNGESVEPQITEAVENLTINTQDTPVVKKAEPSQEIDTDEFTTDEVDEAFRVGLLQALRKALDDPIEVPITASNFMGNYILDNLPIDSPNLNLKKSSWKKASKFFKAMEKEGLVKVKDRGDEVVIQSMSGREDDRVKNFVIFQTKKKVKPPTSVKSSQGTKLTSIDLWKPHSNALKFLREADPNTVAQYYDNLMLRTILVGYINKKKLTDNSNKKNIVADDLLASALNMPKESALNAQLRIISRDKILARLQSSCTPFHVIYDPEDPALTDETAAALLKTFKPAKGVVPTILIETERRGGNKVVTKVTNLEPFHIQPTALAEELRKSCAGSTSVNPVKEGSDSMEVLVQGPQIKAVQDALFKRGVRQQWVEVKEKGTKNGKKKR</sequence>
<dbReference type="InterPro" id="IPR015947">
    <property type="entry name" value="PUA-like_sf"/>
</dbReference>
<keyword evidence="1" id="KW-0963">Cytoplasm</keyword>
<evidence type="ECO:0000313" key="5">
    <source>
        <dbReference type="Proteomes" id="UP000242525"/>
    </source>
</evidence>
<dbReference type="InterPro" id="IPR036877">
    <property type="entry name" value="SUI1_dom_sf"/>
</dbReference>
<reference evidence="4" key="1">
    <citation type="submission" date="2014-03" db="EMBL/GenBank/DDBJ databases">
        <authorList>
            <person name="Casaregola S."/>
        </authorList>
    </citation>
    <scope>NUCLEOTIDE SEQUENCE [LARGE SCALE GENOMIC DNA]</scope>
    <source>
        <strain evidence="4">CLIB 918</strain>
    </source>
</reference>
<dbReference type="Pfam" id="PF25304">
    <property type="entry name" value="WHD_eIF2D"/>
    <property type="match status" value="1"/>
</dbReference>
<dbReference type="PROSITE" id="PS50296">
    <property type="entry name" value="SUI1"/>
    <property type="match status" value="1"/>
</dbReference>
<dbReference type="InterPro" id="IPR036885">
    <property type="entry name" value="SWIB_MDM2_dom_sf"/>
</dbReference>
<feature type="domain" description="SUI1" evidence="3">
    <location>
        <begin position="515"/>
        <end position="588"/>
    </location>
</feature>
<accession>A0A0J9X817</accession>
<dbReference type="Pfam" id="PF17832">
    <property type="entry name" value="Pre-PUA"/>
    <property type="match status" value="1"/>
</dbReference>
<dbReference type="GO" id="GO:0001731">
    <property type="term" value="P:formation of translation preinitiation complex"/>
    <property type="evidence" value="ECO:0007669"/>
    <property type="project" value="InterPro"/>
</dbReference>
<feature type="region of interest" description="Disordered" evidence="2">
    <location>
        <begin position="204"/>
        <end position="231"/>
    </location>
</feature>
<dbReference type="InterPro" id="IPR057429">
    <property type="entry name" value="WH_eIF2D"/>
</dbReference>
<dbReference type="AlphaFoldDB" id="A0A0J9X817"/>
<dbReference type="FunFam" id="3.30.780.10:FF:000008">
    <property type="entry name" value="eukaryotic translation initiation factor 2D"/>
    <property type="match status" value="1"/>
</dbReference>
<dbReference type="InterPro" id="IPR039757">
    <property type="entry name" value="EIF2D"/>
</dbReference>
<dbReference type="OrthoDB" id="199771at2759"/>
<dbReference type="EMBL" id="CCBN010000004">
    <property type="protein sequence ID" value="CDO53318.1"/>
    <property type="molecule type" value="Genomic_DNA"/>
</dbReference>
<dbReference type="CDD" id="cd11608">
    <property type="entry name" value="eIF2D_C"/>
    <property type="match status" value="1"/>
</dbReference>
<evidence type="ECO:0000256" key="1">
    <source>
        <dbReference type="ARBA" id="ARBA00022490"/>
    </source>
</evidence>
<dbReference type="SUPFAM" id="SSF55159">
    <property type="entry name" value="eIF1-like"/>
    <property type="match status" value="1"/>
</dbReference>
<dbReference type="CDD" id="cd21156">
    <property type="entry name" value="PUA_eIF2d-like"/>
    <property type="match status" value="1"/>
</dbReference>
<dbReference type="InterPro" id="IPR001950">
    <property type="entry name" value="SUI1"/>
</dbReference>
<dbReference type="STRING" id="1173061.A0A0J9X817"/>
<gene>
    <name evidence="4" type="ORF">BN980_GECA04s07710g</name>
</gene>
<dbReference type="InterPro" id="IPR048248">
    <property type="entry name" value="PUA_eIF2d-like"/>
</dbReference>
<dbReference type="Gene3D" id="3.10.400.20">
    <property type="match status" value="1"/>
</dbReference>
<evidence type="ECO:0000313" key="4">
    <source>
        <dbReference type="EMBL" id="CDO53318.1"/>
    </source>
</evidence>
<evidence type="ECO:0000256" key="2">
    <source>
        <dbReference type="SAM" id="MobiDB-lite"/>
    </source>
</evidence>
<dbReference type="SUPFAM" id="SSF88697">
    <property type="entry name" value="PUA domain-like"/>
    <property type="match status" value="1"/>
</dbReference>
<protein>
    <recommendedName>
        <fullName evidence="3">SUI1 domain-containing protein</fullName>
    </recommendedName>
</protein>
<name>A0A0J9X817_GEOCN</name>
<dbReference type="SUPFAM" id="SSF47592">
    <property type="entry name" value="SWIB/MDM2 domain"/>
    <property type="match status" value="1"/>
</dbReference>
<dbReference type="Proteomes" id="UP000242525">
    <property type="component" value="Unassembled WGS sequence"/>
</dbReference>
<organism evidence="4 5">
    <name type="scientific">Geotrichum candidum</name>
    <name type="common">Oospora lactis</name>
    <name type="synonym">Dipodascus geotrichum</name>
    <dbReference type="NCBI Taxonomy" id="1173061"/>
    <lineage>
        <taxon>Eukaryota</taxon>
        <taxon>Fungi</taxon>
        <taxon>Dikarya</taxon>
        <taxon>Ascomycota</taxon>
        <taxon>Saccharomycotina</taxon>
        <taxon>Dipodascomycetes</taxon>
        <taxon>Dipodascales</taxon>
        <taxon>Dipodascaceae</taxon>
        <taxon>Geotrichum</taxon>
    </lineage>
</organism>
<dbReference type="InterPro" id="IPR004521">
    <property type="entry name" value="Uncharacterised_CHP00451"/>
</dbReference>
<dbReference type="PANTHER" id="PTHR12217">
    <property type="entry name" value="EUKARYOTIC TRANSLATION INITIATION FACTOR 2D"/>
    <property type="match status" value="1"/>
</dbReference>
<dbReference type="Pfam" id="PF01253">
    <property type="entry name" value="SUI1"/>
    <property type="match status" value="1"/>
</dbReference>
<dbReference type="InterPro" id="IPR039759">
    <property type="entry name" value="eIF2D_SUI1"/>
</dbReference>
<dbReference type="Gene3D" id="3.30.780.10">
    <property type="entry name" value="SUI1-like domain"/>
    <property type="match status" value="1"/>
</dbReference>